<gene>
    <name evidence="3" type="ORF">BGZ80_002400</name>
</gene>
<proteinExistence type="predicted"/>
<sequence length="205" mass="22030">MKIATLAALLCSVLAVSAAPVDRYNCKGVVAVNSTKTYLCGDPRLGPKNLPRLGILEDITHPYVRLGGLTPAEFLAKWTVNGSYTYPPQNGFQLDNSGNPIQGNITLLPGALLDRFGSEYGSFMSPADAPYPQRALPPSNLDTPADGKYPYNYHVYKVVKDLVALAGPIAPYFGQPGQGVQYFTYGNIMSLVAGGFLERVALSKK</sequence>
<feature type="signal peptide" evidence="1">
    <location>
        <begin position="1"/>
        <end position="18"/>
    </location>
</feature>
<accession>A0A9P6N2B5</accession>
<dbReference type="InterPro" id="IPR053024">
    <property type="entry name" value="Fungal_surface_NADase"/>
</dbReference>
<evidence type="ECO:0000259" key="2">
    <source>
        <dbReference type="Pfam" id="PF14021"/>
    </source>
</evidence>
<dbReference type="InterPro" id="IPR025331">
    <property type="entry name" value="TNT"/>
</dbReference>
<dbReference type="PANTHER" id="PTHR42059">
    <property type="entry name" value="TNT DOMAIN-CONTAINING PROTEIN"/>
    <property type="match status" value="1"/>
</dbReference>
<dbReference type="EMBL" id="JAAAID010000159">
    <property type="protein sequence ID" value="KAG0021432.1"/>
    <property type="molecule type" value="Genomic_DNA"/>
</dbReference>
<dbReference type="Pfam" id="PF14021">
    <property type="entry name" value="TNT"/>
    <property type="match status" value="1"/>
</dbReference>
<organism evidence="3 4">
    <name type="scientific">Entomortierella chlamydospora</name>
    <dbReference type="NCBI Taxonomy" id="101097"/>
    <lineage>
        <taxon>Eukaryota</taxon>
        <taxon>Fungi</taxon>
        <taxon>Fungi incertae sedis</taxon>
        <taxon>Mucoromycota</taxon>
        <taxon>Mortierellomycotina</taxon>
        <taxon>Mortierellomycetes</taxon>
        <taxon>Mortierellales</taxon>
        <taxon>Mortierellaceae</taxon>
        <taxon>Entomortierella</taxon>
    </lineage>
</organism>
<evidence type="ECO:0000256" key="1">
    <source>
        <dbReference type="SAM" id="SignalP"/>
    </source>
</evidence>
<name>A0A9P6N2B5_9FUNG</name>
<comment type="caution">
    <text evidence="3">The sequence shown here is derived from an EMBL/GenBank/DDBJ whole genome shotgun (WGS) entry which is preliminary data.</text>
</comment>
<dbReference type="GO" id="GO:0050135">
    <property type="term" value="F:NADP+ nucleosidase activity"/>
    <property type="evidence" value="ECO:0007669"/>
    <property type="project" value="InterPro"/>
</dbReference>
<keyword evidence="1" id="KW-0732">Signal</keyword>
<feature type="chain" id="PRO_5040471647" description="TNT domain-containing protein" evidence="1">
    <location>
        <begin position="19"/>
        <end position="205"/>
    </location>
</feature>
<evidence type="ECO:0000313" key="3">
    <source>
        <dbReference type="EMBL" id="KAG0021432.1"/>
    </source>
</evidence>
<evidence type="ECO:0000313" key="4">
    <source>
        <dbReference type="Proteomes" id="UP000703661"/>
    </source>
</evidence>
<dbReference type="AlphaFoldDB" id="A0A9P6N2B5"/>
<reference evidence="3" key="1">
    <citation type="journal article" date="2020" name="Fungal Divers.">
        <title>Resolving the Mortierellaceae phylogeny through synthesis of multi-gene phylogenetics and phylogenomics.</title>
        <authorList>
            <person name="Vandepol N."/>
            <person name="Liber J."/>
            <person name="Desiro A."/>
            <person name="Na H."/>
            <person name="Kennedy M."/>
            <person name="Barry K."/>
            <person name="Grigoriev I.V."/>
            <person name="Miller A.N."/>
            <person name="O'Donnell K."/>
            <person name="Stajich J.E."/>
            <person name="Bonito G."/>
        </authorList>
    </citation>
    <scope>NUCLEOTIDE SEQUENCE</scope>
    <source>
        <strain evidence="3">NRRL 2769</strain>
    </source>
</reference>
<protein>
    <recommendedName>
        <fullName evidence="2">TNT domain-containing protein</fullName>
    </recommendedName>
</protein>
<keyword evidence="4" id="KW-1185">Reference proteome</keyword>
<feature type="domain" description="TNT" evidence="2">
    <location>
        <begin position="106"/>
        <end position="200"/>
    </location>
</feature>
<dbReference type="PANTHER" id="PTHR42059:SF1">
    <property type="entry name" value="TNT DOMAIN-CONTAINING PROTEIN"/>
    <property type="match status" value="1"/>
</dbReference>
<dbReference type="Proteomes" id="UP000703661">
    <property type="component" value="Unassembled WGS sequence"/>
</dbReference>